<keyword evidence="1" id="KW-0812">Transmembrane</keyword>
<dbReference type="AlphaFoldDB" id="A0A975A0B1"/>
<dbReference type="PROSITE" id="PS50930">
    <property type="entry name" value="HTH_LYTTR"/>
    <property type="match status" value="1"/>
</dbReference>
<keyword evidence="1" id="KW-0472">Membrane</keyword>
<evidence type="ECO:0000256" key="1">
    <source>
        <dbReference type="SAM" id="Phobius"/>
    </source>
</evidence>
<sequence length="277" mass="32289">MSKLLNRRSLLYLFATLTLLIIFDASQQKFYVDTFQLSKDAIPFSEFFLNHLTRWLIWLLFAIPVLILSHKMFQSEYPDLKQLSHFKWIGLSLSSTLFAILPITILSIFGEKNASISFLPERFIFFIYQKGITFLLAYLAVILFVKMAAQSKMIEAQWVELENLKHGKGERKILVKHGDYTKPLPFKDICWIQADDYCVRIHTTDKSYYLRKSMKFLEKQLKPHGFVRVHRGALLNLDFIDSLHFESSKVKLSNEKVVKISKSGEQALKQVLDKVSL</sequence>
<gene>
    <name evidence="3" type="ORF">JR347_15975</name>
</gene>
<protein>
    <submittedName>
        <fullName evidence="3">LytTR family transcriptional regulator</fullName>
    </submittedName>
</protein>
<feature type="transmembrane region" description="Helical" evidence="1">
    <location>
        <begin position="122"/>
        <end position="145"/>
    </location>
</feature>
<evidence type="ECO:0000313" key="4">
    <source>
        <dbReference type="Proteomes" id="UP000662783"/>
    </source>
</evidence>
<accession>A0A975A0B1</accession>
<dbReference type="Pfam" id="PF04397">
    <property type="entry name" value="LytTR"/>
    <property type="match status" value="1"/>
</dbReference>
<name>A0A975A0B1_9BACT</name>
<feature type="transmembrane region" description="Helical" evidence="1">
    <location>
        <begin position="52"/>
        <end position="68"/>
    </location>
</feature>
<dbReference type="GO" id="GO:0003677">
    <property type="term" value="F:DNA binding"/>
    <property type="evidence" value="ECO:0007669"/>
    <property type="project" value="InterPro"/>
</dbReference>
<evidence type="ECO:0000259" key="2">
    <source>
        <dbReference type="PROSITE" id="PS50930"/>
    </source>
</evidence>
<feature type="domain" description="HTH LytTR-type" evidence="2">
    <location>
        <begin position="173"/>
        <end position="274"/>
    </location>
</feature>
<dbReference type="SMART" id="SM00850">
    <property type="entry name" value="LytTR"/>
    <property type="match status" value="1"/>
</dbReference>
<dbReference type="RefSeq" id="WP_205721584.1">
    <property type="nucleotide sequence ID" value="NZ_CP070608.1"/>
</dbReference>
<reference evidence="3" key="1">
    <citation type="submission" date="2021-02" db="EMBL/GenBank/DDBJ databases">
        <title>Fulvivirga sp. S481 isolated from sea water.</title>
        <authorList>
            <person name="Bae S.S."/>
            <person name="Baek K."/>
        </authorList>
    </citation>
    <scope>NUCLEOTIDE SEQUENCE</scope>
    <source>
        <strain evidence="3">S481</strain>
    </source>
</reference>
<keyword evidence="1" id="KW-1133">Transmembrane helix</keyword>
<keyword evidence="4" id="KW-1185">Reference proteome</keyword>
<dbReference type="InterPro" id="IPR046947">
    <property type="entry name" value="LytR-like"/>
</dbReference>
<dbReference type="PANTHER" id="PTHR37299">
    <property type="entry name" value="TRANSCRIPTIONAL REGULATOR-RELATED"/>
    <property type="match status" value="1"/>
</dbReference>
<dbReference type="GO" id="GO:0000156">
    <property type="term" value="F:phosphorelay response regulator activity"/>
    <property type="evidence" value="ECO:0007669"/>
    <property type="project" value="InterPro"/>
</dbReference>
<proteinExistence type="predicted"/>
<organism evidence="3 4">
    <name type="scientific">Fulvivirga lutea</name>
    <dbReference type="NCBI Taxonomy" id="2810512"/>
    <lineage>
        <taxon>Bacteria</taxon>
        <taxon>Pseudomonadati</taxon>
        <taxon>Bacteroidota</taxon>
        <taxon>Cytophagia</taxon>
        <taxon>Cytophagales</taxon>
        <taxon>Fulvivirgaceae</taxon>
        <taxon>Fulvivirga</taxon>
    </lineage>
</organism>
<dbReference type="InterPro" id="IPR007492">
    <property type="entry name" value="LytTR_DNA-bd_dom"/>
</dbReference>
<dbReference type="Proteomes" id="UP000662783">
    <property type="component" value="Chromosome"/>
</dbReference>
<dbReference type="PANTHER" id="PTHR37299:SF1">
    <property type="entry name" value="STAGE 0 SPORULATION PROTEIN A HOMOLOG"/>
    <property type="match status" value="1"/>
</dbReference>
<dbReference type="Gene3D" id="2.40.50.1020">
    <property type="entry name" value="LytTr DNA-binding domain"/>
    <property type="match status" value="1"/>
</dbReference>
<dbReference type="EMBL" id="CP070608">
    <property type="protein sequence ID" value="QSE97071.1"/>
    <property type="molecule type" value="Genomic_DNA"/>
</dbReference>
<feature type="transmembrane region" description="Helical" evidence="1">
    <location>
        <begin position="88"/>
        <end position="110"/>
    </location>
</feature>
<evidence type="ECO:0000313" key="3">
    <source>
        <dbReference type="EMBL" id="QSE97071.1"/>
    </source>
</evidence>
<dbReference type="KEGG" id="fuv:JR347_15975"/>